<reference evidence="1 2" key="1">
    <citation type="submission" date="2024-01" db="EMBL/GenBank/DDBJ databases">
        <title>Genome assemblies of Stephania.</title>
        <authorList>
            <person name="Yang L."/>
        </authorList>
    </citation>
    <scope>NUCLEOTIDE SEQUENCE [LARGE SCALE GENOMIC DNA]</scope>
    <source>
        <strain evidence="1">QJT</strain>
        <tissue evidence="1">Leaf</tissue>
    </source>
</reference>
<name>A0AAP0JBT4_9MAGN</name>
<gene>
    <name evidence="1" type="ORF">Sjap_010613</name>
</gene>
<comment type="caution">
    <text evidence="1">The sequence shown here is derived from an EMBL/GenBank/DDBJ whole genome shotgun (WGS) entry which is preliminary data.</text>
</comment>
<keyword evidence="2" id="KW-1185">Reference proteome</keyword>
<dbReference type="Proteomes" id="UP001417504">
    <property type="component" value="Unassembled WGS sequence"/>
</dbReference>
<sequence length="56" mass="6688">METLSKSLDDTTSRQRVTVYKELVGKRVRVSEWYRIANRQWDRLGKRVECGTRCPE</sequence>
<accession>A0AAP0JBT4</accession>
<evidence type="ECO:0000313" key="2">
    <source>
        <dbReference type="Proteomes" id="UP001417504"/>
    </source>
</evidence>
<dbReference type="EMBL" id="JBBNAE010000004">
    <property type="protein sequence ID" value="KAK9130126.1"/>
    <property type="molecule type" value="Genomic_DNA"/>
</dbReference>
<dbReference type="AlphaFoldDB" id="A0AAP0JBT4"/>
<proteinExistence type="predicted"/>
<organism evidence="1 2">
    <name type="scientific">Stephania japonica</name>
    <dbReference type="NCBI Taxonomy" id="461633"/>
    <lineage>
        <taxon>Eukaryota</taxon>
        <taxon>Viridiplantae</taxon>
        <taxon>Streptophyta</taxon>
        <taxon>Embryophyta</taxon>
        <taxon>Tracheophyta</taxon>
        <taxon>Spermatophyta</taxon>
        <taxon>Magnoliopsida</taxon>
        <taxon>Ranunculales</taxon>
        <taxon>Menispermaceae</taxon>
        <taxon>Menispermoideae</taxon>
        <taxon>Cissampelideae</taxon>
        <taxon>Stephania</taxon>
    </lineage>
</organism>
<protein>
    <submittedName>
        <fullName evidence="1">Uncharacterized protein</fullName>
    </submittedName>
</protein>
<evidence type="ECO:0000313" key="1">
    <source>
        <dbReference type="EMBL" id="KAK9130126.1"/>
    </source>
</evidence>